<keyword evidence="1" id="KW-0812">Transmembrane</keyword>
<organism evidence="2 3">
    <name type="scientific">Parasponia andersonii</name>
    <name type="common">Sponia andersonii</name>
    <dbReference type="NCBI Taxonomy" id="3476"/>
    <lineage>
        <taxon>Eukaryota</taxon>
        <taxon>Viridiplantae</taxon>
        <taxon>Streptophyta</taxon>
        <taxon>Embryophyta</taxon>
        <taxon>Tracheophyta</taxon>
        <taxon>Spermatophyta</taxon>
        <taxon>Magnoliopsida</taxon>
        <taxon>eudicotyledons</taxon>
        <taxon>Gunneridae</taxon>
        <taxon>Pentapetalae</taxon>
        <taxon>rosids</taxon>
        <taxon>fabids</taxon>
        <taxon>Rosales</taxon>
        <taxon>Cannabaceae</taxon>
        <taxon>Parasponia</taxon>
    </lineage>
</organism>
<evidence type="ECO:0000313" key="3">
    <source>
        <dbReference type="Proteomes" id="UP000237105"/>
    </source>
</evidence>
<evidence type="ECO:0000313" key="2">
    <source>
        <dbReference type="EMBL" id="PON32194.1"/>
    </source>
</evidence>
<dbReference type="Proteomes" id="UP000237105">
    <property type="component" value="Unassembled WGS sequence"/>
</dbReference>
<evidence type="ECO:0008006" key="4">
    <source>
        <dbReference type="Google" id="ProtNLM"/>
    </source>
</evidence>
<sequence length="102" mass="12114">MYRKITTKIMSSFSTTLKLFLRELLFISPHLPWTNACFGIRYFPLSLSLFFFLSHSLWFSSLLKHSNISYDSLFSCCCFTLIIVYHMFILRIFINLALFLFS</sequence>
<reference evidence="3" key="1">
    <citation type="submission" date="2016-06" db="EMBL/GenBank/DDBJ databases">
        <title>Parallel loss of symbiosis genes in relatives of nitrogen-fixing non-legume Parasponia.</title>
        <authorList>
            <person name="Van Velzen R."/>
            <person name="Holmer R."/>
            <person name="Bu F."/>
            <person name="Rutten L."/>
            <person name="Van Zeijl A."/>
            <person name="Liu W."/>
            <person name="Santuari L."/>
            <person name="Cao Q."/>
            <person name="Sharma T."/>
            <person name="Shen D."/>
            <person name="Roswanjaya Y."/>
            <person name="Wardhani T."/>
            <person name="Kalhor M.S."/>
            <person name="Jansen J."/>
            <person name="Van den Hoogen J."/>
            <person name="Gungor B."/>
            <person name="Hartog M."/>
            <person name="Hontelez J."/>
            <person name="Verver J."/>
            <person name="Yang W.-C."/>
            <person name="Schijlen E."/>
            <person name="Repin R."/>
            <person name="Schilthuizen M."/>
            <person name="Schranz E."/>
            <person name="Heidstra R."/>
            <person name="Miyata K."/>
            <person name="Fedorova E."/>
            <person name="Kohlen W."/>
            <person name="Bisseling T."/>
            <person name="Smit S."/>
            <person name="Geurts R."/>
        </authorList>
    </citation>
    <scope>NUCLEOTIDE SEQUENCE [LARGE SCALE GENOMIC DNA]</scope>
    <source>
        <strain evidence="3">cv. WU1-14</strain>
    </source>
</reference>
<dbReference type="AlphaFoldDB" id="A0A2P5A6L6"/>
<feature type="transmembrane region" description="Helical" evidence="1">
    <location>
        <begin position="42"/>
        <end position="60"/>
    </location>
</feature>
<keyword evidence="1" id="KW-1133">Transmembrane helix</keyword>
<name>A0A2P5A6L6_PARAD</name>
<evidence type="ECO:0000256" key="1">
    <source>
        <dbReference type="SAM" id="Phobius"/>
    </source>
</evidence>
<gene>
    <name evidence="2" type="ORF">PanWU01x14_363410</name>
</gene>
<feature type="transmembrane region" description="Helical" evidence="1">
    <location>
        <begin position="72"/>
        <end position="101"/>
    </location>
</feature>
<accession>A0A2P5A6L6</accession>
<keyword evidence="3" id="KW-1185">Reference proteome</keyword>
<proteinExistence type="predicted"/>
<protein>
    <recommendedName>
        <fullName evidence="4">Transmembrane protein</fullName>
    </recommendedName>
</protein>
<dbReference type="EMBL" id="JXTB01000852">
    <property type="protein sequence ID" value="PON32194.1"/>
    <property type="molecule type" value="Genomic_DNA"/>
</dbReference>
<comment type="caution">
    <text evidence="2">The sequence shown here is derived from an EMBL/GenBank/DDBJ whole genome shotgun (WGS) entry which is preliminary data.</text>
</comment>
<keyword evidence="1" id="KW-0472">Membrane</keyword>